<protein>
    <recommendedName>
        <fullName evidence="4 17">NADH-ubiquinone oxidoreductase chain 2</fullName>
        <ecNumber evidence="3 17">7.1.1.2</ecNumber>
    </recommendedName>
</protein>
<dbReference type="InterPro" id="IPR050175">
    <property type="entry name" value="Complex_I_Subunit_2"/>
</dbReference>
<comment type="similarity">
    <text evidence="2 17">Belongs to the complex I subunit 2 family.</text>
</comment>
<name>S4V1S7_9NEOB</name>
<evidence type="ECO:0000256" key="6">
    <source>
        <dbReference type="ARBA" id="ARBA00022660"/>
    </source>
</evidence>
<dbReference type="GO" id="GO:0008137">
    <property type="term" value="F:NADH dehydrogenase (ubiquinone) activity"/>
    <property type="evidence" value="ECO:0007669"/>
    <property type="project" value="UniProtKB-EC"/>
</dbReference>
<evidence type="ECO:0000256" key="12">
    <source>
        <dbReference type="ARBA" id="ARBA00023027"/>
    </source>
</evidence>
<feature type="domain" description="NADH:quinone oxidoreductase/Mrp antiporter transmembrane" evidence="18">
    <location>
        <begin position="23"/>
        <end position="285"/>
    </location>
</feature>
<evidence type="ECO:0000256" key="1">
    <source>
        <dbReference type="ARBA" id="ARBA00004448"/>
    </source>
</evidence>
<comment type="subcellular location">
    <subcellularLocation>
        <location evidence="1 17">Mitochondrion inner membrane</location>
        <topology evidence="1 17">Multi-pass membrane protein</topology>
    </subcellularLocation>
</comment>
<dbReference type="Pfam" id="PF06444">
    <property type="entry name" value="NADH_dehy_S2_C"/>
    <property type="match status" value="1"/>
</dbReference>
<dbReference type="EC" id="7.1.1.2" evidence="3 17"/>
<evidence type="ECO:0000256" key="14">
    <source>
        <dbReference type="ARBA" id="ARBA00023128"/>
    </source>
</evidence>
<evidence type="ECO:0000256" key="15">
    <source>
        <dbReference type="ARBA" id="ARBA00023136"/>
    </source>
</evidence>
<keyword evidence="9 17" id="KW-1278">Translocase</keyword>
<feature type="transmembrane region" description="Helical" evidence="17">
    <location>
        <begin position="57"/>
        <end position="75"/>
    </location>
</feature>
<evidence type="ECO:0000256" key="10">
    <source>
        <dbReference type="ARBA" id="ARBA00022982"/>
    </source>
</evidence>
<feature type="transmembrane region" description="Helical" evidence="17">
    <location>
        <begin position="277"/>
        <end position="301"/>
    </location>
</feature>
<geneLocation type="mitochondrion" evidence="20"/>
<sequence length="345" mass="37523">MNPLALTIFLLSLATGTTVTLLSYHWLLAWIGLEINTLAIIPMMTKTPHPRAIEATTKYFLIQALASALLLFSSLANAYQMGEWTIFSLSQPSSIALFMALATKLGLAPMHFWVPEVLQGVPLSTGFILSTWQKIAPLTVTLQVAQALDLYLVTSLSILSIVIAGWSGINQTQLRKIMAFSSIGHLGWVLVVIKLNPQLSVFTFVVYIITTSATFLTLMKISSTKLSDLSTSWSKSPALTSTLMLSLLSLAGLPPLLGFSPKLFVSLELIKHDAVILTALISLLSLLATFFYLRLTYILTLTLSPNTPSSLTSWRSPTGPTLAVALFNTLALFTFPMSSSLIVLL</sequence>
<dbReference type="PRINTS" id="PR01436">
    <property type="entry name" value="NADHDHGNASE2"/>
</dbReference>
<comment type="catalytic activity">
    <reaction evidence="16 17">
        <text>a ubiquinone + NADH + 5 H(+)(in) = a ubiquinol + NAD(+) + 4 H(+)(out)</text>
        <dbReference type="Rhea" id="RHEA:29091"/>
        <dbReference type="Rhea" id="RHEA-COMP:9565"/>
        <dbReference type="Rhea" id="RHEA-COMP:9566"/>
        <dbReference type="ChEBI" id="CHEBI:15378"/>
        <dbReference type="ChEBI" id="CHEBI:16389"/>
        <dbReference type="ChEBI" id="CHEBI:17976"/>
        <dbReference type="ChEBI" id="CHEBI:57540"/>
        <dbReference type="ChEBI" id="CHEBI:57945"/>
        <dbReference type="EC" id="7.1.1.2"/>
    </reaction>
</comment>
<dbReference type="InterPro" id="IPR001750">
    <property type="entry name" value="ND/Mrp_TM"/>
</dbReference>
<evidence type="ECO:0000256" key="2">
    <source>
        <dbReference type="ARBA" id="ARBA00007012"/>
    </source>
</evidence>
<gene>
    <name evidence="20" type="primary">ND2</name>
</gene>
<dbReference type="PANTHER" id="PTHR46552:SF1">
    <property type="entry name" value="NADH-UBIQUINONE OXIDOREDUCTASE CHAIN 2"/>
    <property type="match status" value="1"/>
</dbReference>
<feature type="transmembrane region" description="Helical" evidence="17">
    <location>
        <begin position="199"/>
        <end position="218"/>
    </location>
</feature>
<evidence type="ECO:0000256" key="3">
    <source>
        <dbReference type="ARBA" id="ARBA00012944"/>
    </source>
</evidence>
<accession>S4V1S7</accession>
<dbReference type="InterPro" id="IPR010933">
    <property type="entry name" value="NADH_DH_su2_C"/>
</dbReference>
<evidence type="ECO:0000256" key="17">
    <source>
        <dbReference type="RuleBase" id="RU003403"/>
    </source>
</evidence>
<evidence type="ECO:0000256" key="9">
    <source>
        <dbReference type="ARBA" id="ARBA00022967"/>
    </source>
</evidence>
<keyword evidence="13 17" id="KW-0830">Ubiquinone</keyword>
<dbReference type="AlphaFoldDB" id="S4V1S7"/>
<feature type="transmembrane region" description="Helical" evidence="17">
    <location>
        <begin position="95"/>
        <end position="114"/>
    </location>
</feature>
<dbReference type="GO" id="GO:0005743">
    <property type="term" value="C:mitochondrial inner membrane"/>
    <property type="evidence" value="ECO:0007669"/>
    <property type="project" value="UniProtKB-SubCell"/>
</dbReference>
<dbReference type="Pfam" id="PF00361">
    <property type="entry name" value="Proton_antipo_M"/>
    <property type="match status" value="1"/>
</dbReference>
<reference evidence="20" key="1">
    <citation type="journal article" date="2013" name="Mol. Biol. Evol.">
        <title>Efficient Sequencing of Anuran mtDNAs and a Mitogenomic Exploration of the Phylogeny and Evolution of Frogs.</title>
        <authorList>
            <person name="Zhang P."/>
            <person name="Liang D."/>
            <person name="Mao R.L."/>
            <person name="Hillis D.M."/>
            <person name="Wake D.B."/>
            <person name="Cannatella D.C."/>
        </authorList>
    </citation>
    <scope>NUCLEOTIDE SEQUENCE</scope>
</reference>
<evidence type="ECO:0000256" key="16">
    <source>
        <dbReference type="ARBA" id="ARBA00049551"/>
    </source>
</evidence>
<feature type="transmembrane region" description="Helical" evidence="17">
    <location>
        <begin position="322"/>
        <end position="344"/>
    </location>
</feature>
<evidence type="ECO:0000256" key="5">
    <source>
        <dbReference type="ARBA" id="ARBA00022448"/>
    </source>
</evidence>
<evidence type="ECO:0000256" key="11">
    <source>
        <dbReference type="ARBA" id="ARBA00022989"/>
    </source>
</evidence>
<dbReference type="PANTHER" id="PTHR46552">
    <property type="entry name" value="NADH-UBIQUINONE OXIDOREDUCTASE CHAIN 2"/>
    <property type="match status" value="1"/>
</dbReference>
<dbReference type="GO" id="GO:0006120">
    <property type="term" value="P:mitochondrial electron transport, NADH to ubiquinone"/>
    <property type="evidence" value="ECO:0007669"/>
    <property type="project" value="InterPro"/>
</dbReference>
<dbReference type="EMBL" id="JX564883">
    <property type="protein sequence ID" value="AGN71407.1"/>
    <property type="molecule type" value="Genomic_DNA"/>
</dbReference>
<evidence type="ECO:0000313" key="20">
    <source>
        <dbReference type="EMBL" id="AGN71407.1"/>
    </source>
</evidence>
<feature type="transmembrane region" description="Helical" evidence="17">
    <location>
        <begin position="238"/>
        <end position="257"/>
    </location>
</feature>
<organism evidence="20">
    <name type="scientific">Petropedetes sp. MVZ 234827</name>
    <dbReference type="NCBI Taxonomy" id="1338816"/>
    <lineage>
        <taxon>Eukaryota</taxon>
        <taxon>Metazoa</taxon>
        <taxon>Chordata</taxon>
        <taxon>Craniata</taxon>
        <taxon>Vertebrata</taxon>
        <taxon>Euteleostomi</taxon>
        <taxon>Amphibia</taxon>
        <taxon>Batrachia</taxon>
        <taxon>Anura</taxon>
        <taxon>Neobatrachia</taxon>
        <taxon>Ranoidea</taxon>
        <taxon>Petropedetidae</taxon>
        <taxon>Petropedetes</taxon>
    </lineage>
</organism>
<evidence type="ECO:0000256" key="4">
    <source>
        <dbReference type="ARBA" id="ARBA00021008"/>
    </source>
</evidence>
<feature type="domain" description="NADH dehydrogenase subunit 2 C-terminal" evidence="19">
    <location>
        <begin position="290"/>
        <end position="341"/>
    </location>
</feature>
<keyword evidence="15 17" id="KW-0472">Membrane</keyword>
<proteinExistence type="inferred from homology"/>
<keyword evidence="8 17" id="KW-0999">Mitochondrion inner membrane</keyword>
<keyword evidence="5" id="KW-0813">Transport</keyword>
<keyword evidence="6 17" id="KW-0679">Respiratory chain</keyword>
<feature type="transmembrane region" description="Helical" evidence="17">
    <location>
        <begin position="150"/>
        <end position="169"/>
    </location>
</feature>
<evidence type="ECO:0000256" key="7">
    <source>
        <dbReference type="ARBA" id="ARBA00022692"/>
    </source>
</evidence>
<keyword evidence="14 17" id="KW-0496">Mitochondrion</keyword>
<keyword evidence="12 17" id="KW-0520">NAD</keyword>
<evidence type="ECO:0000256" key="13">
    <source>
        <dbReference type="ARBA" id="ARBA00023075"/>
    </source>
</evidence>
<comment type="function">
    <text evidence="17">Core subunit of the mitochondrial membrane respiratory chain NADH dehydrogenase (Complex I) which catalyzes electron transfer from NADH through the respiratory chain, using ubiquinone as an electron acceptor. Essential for the catalytic activity and assembly of complex I.</text>
</comment>
<evidence type="ECO:0000256" key="8">
    <source>
        <dbReference type="ARBA" id="ARBA00022792"/>
    </source>
</evidence>
<keyword evidence="11 17" id="KW-1133">Transmembrane helix</keyword>
<keyword evidence="7 17" id="KW-0812">Transmembrane</keyword>
<dbReference type="InterPro" id="IPR003917">
    <property type="entry name" value="NADH_UbQ_OxRdtase_chain2"/>
</dbReference>
<evidence type="ECO:0000259" key="18">
    <source>
        <dbReference type="Pfam" id="PF00361"/>
    </source>
</evidence>
<keyword evidence="10 17" id="KW-0249">Electron transport</keyword>
<evidence type="ECO:0000259" key="19">
    <source>
        <dbReference type="Pfam" id="PF06444"/>
    </source>
</evidence>
<feature type="transmembrane region" description="Helical" evidence="17">
    <location>
        <begin position="26"/>
        <end position="45"/>
    </location>
</feature>